<keyword evidence="11 19" id="KW-1133">Transmembrane helix</keyword>
<dbReference type="SUPFAM" id="SSF46626">
    <property type="entry name" value="Cytochrome c"/>
    <property type="match status" value="1"/>
</dbReference>
<keyword evidence="5 18" id="KW-0349">Heme</keyword>
<keyword evidence="8 18" id="KW-0479">Metal-binding</keyword>
<dbReference type="InterPro" id="IPR045187">
    <property type="entry name" value="CcO_II"/>
</dbReference>
<dbReference type="InterPro" id="IPR002429">
    <property type="entry name" value="CcO_II-like_C"/>
</dbReference>
<keyword evidence="14 19" id="KW-0472">Membrane</keyword>
<comment type="similarity">
    <text evidence="2">Belongs to the cytochrome c oxidase subunit 2 family.</text>
</comment>
<comment type="function">
    <text evidence="15">Subunits I and II form the functional core of the enzyme complex. Electrons originating in cytochrome c are transferred via heme a and Cu(A) to the binuclear center formed by heme a3 and Cu(B).</text>
</comment>
<evidence type="ECO:0000256" key="3">
    <source>
        <dbReference type="ARBA" id="ARBA00012949"/>
    </source>
</evidence>
<dbReference type="Pfam" id="PF00034">
    <property type="entry name" value="Cytochrom_C"/>
    <property type="match status" value="1"/>
</dbReference>
<evidence type="ECO:0000256" key="7">
    <source>
        <dbReference type="ARBA" id="ARBA00022692"/>
    </source>
</evidence>
<dbReference type="CDD" id="cd13915">
    <property type="entry name" value="CuRO_HCO_II_like_2"/>
    <property type="match status" value="1"/>
</dbReference>
<organism evidence="22 23">
    <name type="scientific">Stakelama saccharophila</name>
    <dbReference type="NCBI Taxonomy" id="3075605"/>
    <lineage>
        <taxon>Bacteria</taxon>
        <taxon>Pseudomonadati</taxon>
        <taxon>Pseudomonadota</taxon>
        <taxon>Alphaproteobacteria</taxon>
        <taxon>Sphingomonadales</taxon>
        <taxon>Sphingomonadaceae</taxon>
        <taxon>Stakelama</taxon>
    </lineage>
</organism>
<gene>
    <name evidence="22" type="primary">coxB</name>
    <name evidence="22" type="ORF">RPR59_09615</name>
</gene>
<dbReference type="InterPro" id="IPR036909">
    <property type="entry name" value="Cyt_c-like_dom_sf"/>
</dbReference>
<dbReference type="InterPro" id="IPR008972">
    <property type="entry name" value="Cupredoxin"/>
</dbReference>
<feature type="transmembrane region" description="Helical" evidence="19">
    <location>
        <begin position="60"/>
        <end position="80"/>
    </location>
</feature>
<evidence type="ECO:0000256" key="8">
    <source>
        <dbReference type="ARBA" id="ARBA00022723"/>
    </source>
</evidence>
<dbReference type="Gene3D" id="1.10.760.10">
    <property type="entry name" value="Cytochrome c-like domain"/>
    <property type="match status" value="1"/>
</dbReference>
<proteinExistence type="inferred from homology"/>
<dbReference type="Gene3D" id="1.10.287.90">
    <property type="match status" value="1"/>
</dbReference>
<dbReference type="EC" id="7.1.1.9" evidence="3"/>
<evidence type="ECO:0000256" key="14">
    <source>
        <dbReference type="ARBA" id="ARBA00023136"/>
    </source>
</evidence>
<evidence type="ECO:0000313" key="22">
    <source>
        <dbReference type="EMBL" id="WNO52721.1"/>
    </source>
</evidence>
<evidence type="ECO:0000256" key="19">
    <source>
        <dbReference type="SAM" id="Phobius"/>
    </source>
</evidence>
<accession>A0ABZ0B7Z4</accession>
<comment type="catalytic activity">
    <reaction evidence="17">
        <text>4 Fe(II)-[cytochrome c] + O2 + 8 H(+)(in) = 4 Fe(III)-[cytochrome c] + 2 H2O + 4 H(+)(out)</text>
        <dbReference type="Rhea" id="RHEA:11436"/>
        <dbReference type="Rhea" id="RHEA-COMP:10350"/>
        <dbReference type="Rhea" id="RHEA-COMP:14399"/>
        <dbReference type="ChEBI" id="CHEBI:15377"/>
        <dbReference type="ChEBI" id="CHEBI:15378"/>
        <dbReference type="ChEBI" id="CHEBI:15379"/>
        <dbReference type="ChEBI" id="CHEBI:29033"/>
        <dbReference type="ChEBI" id="CHEBI:29034"/>
        <dbReference type="EC" id="7.1.1.9"/>
    </reaction>
</comment>
<protein>
    <recommendedName>
        <fullName evidence="3">cytochrome-c oxidase</fullName>
        <ecNumber evidence="3">7.1.1.9</ecNumber>
    </recommendedName>
    <alternativeName>
        <fullName evidence="16">Cytochrome aa3 subunit 2</fullName>
    </alternativeName>
</protein>
<dbReference type="RefSeq" id="WP_313913462.1">
    <property type="nucleotide sequence ID" value="NZ_CP135076.1"/>
</dbReference>
<feature type="domain" description="Cytochrome oxidase subunit II copper A binding" evidence="20">
    <location>
        <begin position="91"/>
        <end position="202"/>
    </location>
</feature>
<evidence type="ECO:0000256" key="12">
    <source>
        <dbReference type="ARBA" id="ARBA00023004"/>
    </source>
</evidence>
<dbReference type="InterPro" id="IPR001505">
    <property type="entry name" value="Copper_CuA"/>
</dbReference>
<dbReference type="PANTHER" id="PTHR22888:SF9">
    <property type="entry name" value="CYTOCHROME C OXIDASE SUBUNIT 2"/>
    <property type="match status" value="1"/>
</dbReference>
<evidence type="ECO:0000256" key="18">
    <source>
        <dbReference type="PROSITE-ProRule" id="PRU00433"/>
    </source>
</evidence>
<keyword evidence="9" id="KW-1278">Translocase</keyword>
<dbReference type="InterPro" id="IPR009056">
    <property type="entry name" value="Cyt_c-like_dom"/>
</dbReference>
<keyword evidence="13" id="KW-0186">Copper</keyword>
<reference evidence="22 23" key="1">
    <citation type="submission" date="2023-09" db="EMBL/GenBank/DDBJ databases">
        <authorList>
            <person name="Rey-Velasco X."/>
        </authorList>
    </citation>
    <scope>NUCLEOTIDE SEQUENCE [LARGE SCALE GENOMIC DNA]</scope>
    <source>
        <strain evidence="22 23">W311</strain>
    </source>
</reference>
<evidence type="ECO:0000256" key="2">
    <source>
        <dbReference type="ARBA" id="ARBA00007866"/>
    </source>
</evidence>
<feature type="transmembrane region" description="Helical" evidence="19">
    <location>
        <begin position="15"/>
        <end position="39"/>
    </location>
</feature>
<evidence type="ECO:0000256" key="16">
    <source>
        <dbReference type="ARBA" id="ARBA00031399"/>
    </source>
</evidence>
<dbReference type="Pfam" id="PF00116">
    <property type="entry name" value="COX2"/>
    <property type="match status" value="1"/>
</dbReference>
<dbReference type="NCBIfam" id="TIGR02866">
    <property type="entry name" value="CoxB"/>
    <property type="match status" value="1"/>
</dbReference>
<evidence type="ECO:0000256" key="9">
    <source>
        <dbReference type="ARBA" id="ARBA00022967"/>
    </source>
</evidence>
<evidence type="ECO:0000256" key="13">
    <source>
        <dbReference type="ARBA" id="ARBA00023008"/>
    </source>
</evidence>
<keyword evidence="4" id="KW-0813">Transport</keyword>
<evidence type="ECO:0000313" key="23">
    <source>
        <dbReference type="Proteomes" id="UP001302249"/>
    </source>
</evidence>
<evidence type="ECO:0000256" key="5">
    <source>
        <dbReference type="ARBA" id="ARBA00022617"/>
    </source>
</evidence>
<keyword evidence="10" id="KW-0249">Electron transport</keyword>
<feature type="domain" description="Cytochrome c" evidence="21">
    <location>
        <begin position="208"/>
        <end position="302"/>
    </location>
</feature>
<dbReference type="SUPFAM" id="SSF49503">
    <property type="entry name" value="Cupredoxins"/>
    <property type="match status" value="1"/>
</dbReference>
<evidence type="ECO:0000259" key="20">
    <source>
        <dbReference type="PROSITE" id="PS50857"/>
    </source>
</evidence>
<dbReference type="SUPFAM" id="SSF81464">
    <property type="entry name" value="Cytochrome c oxidase subunit II-like, transmembrane region"/>
    <property type="match status" value="1"/>
</dbReference>
<comment type="subcellular location">
    <subcellularLocation>
        <location evidence="1">Membrane</location>
        <topology evidence="1">Multi-pass membrane protein</topology>
    </subcellularLocation>
</comment>
<dbReference type="Gene3D" id="2.60.40.420">
    <property type="entry name" value="Cupredoxins - blue copper proteins"/>
    <property type="match status" value="1"/>
</dbReference>
<evidence type="ECO:0000256" key="4">
    <source>
        <dbReference type="ARBA" id="ARBA00022448"/>
    </source>
</evidence>
<evidence type="ECO:0000256" key="1">
    <source>
        <dbReference type="ARBA" id="ARBA00004141"/>
    </source>
</evidence>
<keyword evidence="7 19" id="KW-0812">Transmembrane</keyword>
<evidence type="ECO:0000256" key="15">
    <source>
        <dbReference type="ARBA" id="ARBA00024688"/>
    </source>
</evidence>
<dbReference type="PROSITE" id="PS50857">
    <property type="entry name" value="COX2_CUA"/>
    <property type="match status" value="1"/>
</dbReference>
<dbReference type="EMBL" id="CP135076">
    <property type="protein sequence ID" value="WNO52721.1"/>
    <property type="molecule type" value="Genomic_DNA"/>
</dbReference>
<dbReference type="PANTHER" id="PTHR22888">
    <property type="entry name" value="CYTOCHROME C OXIDASE, SUBUNIT II"/>
    <property type="match status" value="1"/>
</dbReference>
<evidence type="ECO:0000256" key="17">
    <source>
        <dbReference type="ARBA" id="ARBA00047816"/>
    </source>
</evidence>
<dbReference type="InterPro" id="IPR014222">
    <property type="entry name" value="Cyt_c_oxidase_su2"/>
</dbReference>
<evidence type="ECO:0000256" key="10">
    <source>
        <dbReference type="ARBA" id="ARBA00022982"/>
    </source>
</evidence>
<sequence length="307" mass="34013">MLPEASTLAPHIDHLLLLLVGLSAVIICVVSVLIFGFAIRYRRGSKARRGRLPDWIARDVELGWTAATLFVALFLFWFAASMETSQYEVPADAMEVHVVAKQWMWKIEHPNGQREINALHVPVGVPVRLVMTSQDVIHSFFVPAFRIKQDVLPGRYTETWFNATKPGTYHLFCAEYCGTDHSKMTGGIVVMPKQDYARWSRGVNTHGTLAGQGARLFRQLGCTGCHGESARVRAPSLAGIFGRKQPMSDGGFKTVDEAYLHDSILRPQKDVVAGYKPVMPSYQGIASEDDVVRLIAYLKSPNGGAVE</sequence>
<dbReference type="Proteomes" id="UP001302249">
    <property type="component" value="Chromosome"/>
</dbReference>
<keyword evidence="23" id="KW-1185">Reference proteome</keyword>
<evidence type="ECO:0000259" key="21">
    <source>
        <dbReference type="PROSITE" id="PS51007"/>
    </source>
</evidence>
<name>A0ABZ0B7Z4_9SPHN</name>
<keyword evidence="12 18" id="KW-0408">Iron</keyword>
<dbReference type="PROSITE" id="PS00078">
    <property type="entry name" value="COX2"/>
    <property type="match status" value="1"/>
</dbReference>
<dbReference type="InterPro" id="IPR036257">
    <property type="entry name" value="Cyt_c_oxidase_su2_TM_sf"/>
</dbReference>
<evidence type="ECO:0000256" key="6">
    <source>
        <dbReference type="ARBA" id="ARBA00022660"/>
    </source>
</evidence>
<keyword evidence="6" id="KW-0679">Respiratory chain</keyword>
<dbReference type="PROSITE" id="PS51007">
    <property type="entry name" value="CYTC"/>
    <property type="match status" value="1"/>
</dbReference>
<evidence type="ECO:0000256" key="11">
    <source>
        <dbReference type="ARBA" id="ARBA00022989"/>
    </source>
</evidence>